<feature type="domain" description="Thioredoxin" evidence="5">
    <location>
        <begin position="29"/>
        <end position="172"/>
    </location>
</feature>
<dbReference type="OrthoDB" id="1098640at2"/>
<dbReference type="EMBL" id="VDCH01000002">
    <property type="protein sequence ID" value="TNJ40106.1"/>
    <property type="molecule type" value="Genomic_DNA"/>
</dbReference>
<dbReference type="CDD" id="cd02966">
    <property type="entry name" value="TlpA_like_family"/>
    <property type="match status" value="1"/>
</dbReference>
<protein>
    <submittedName>
        <fullName evidence="6">TlpA family protein disulfide reductase</fullName>
    </submittedName>
</protein>
<dbReference type="InterPro" id="IPR036249">
    <property type="entry name" value="Thioredoxin-like_sf"/>
</dbReference>
<evidence type="ECO:0000256" key="2">
    <source>
        <dbReference type="ARBA" id="ARBA00022748"/>
    </source>
</evidence>
<dbReference type="Pfam" id="PF08534">
    <property type="entry name" value="Redoxin"/>
    <property type="match status" value="1"/>
</dbReference>
<evidence type="ECO:0000259" key="5">
    <source>
        <dbReference type="PROSITE" id="PS51352"/>
    </source>
</evidence>
<accession>A0A5C4S9K8</accession>
<keyword evidence="3" id="KW-0676">Redox-active center</keyword>
<evidence type="ECO:0000256" key="1">
    <source>
        <dbReference type="ARBA" id="ARBA00004196"/>
    </source>
</evidence>
<dbReference type="InterPro" id="IPR013766">
    <property type="entry name" value="Thioredoxin_domain"/>
</dbReference>
<proteinExistence type="predicted"/>
<evidence type="ECO:0000313" key="6">
    <source>
        <dbReference type="EMBL" id="TNJ40106.1"/>
    </source>
</evidence>
<dbReference type="GO" id="GO:0017004">
    <property type="term" value="P:cytochrome complex assembly"/>
    <property type="evidence" value="ECO:0007669"/>
    <property type="project" value="UniProtKB-KW"/>
</dbReference>
<keyword evidence="7" id="KW-1185">Reference proteome</keyword>
<dbReference type="SUPFAM" id="SSF52833">
    <property type="entry name" value="Thioredoxin-like"/>
    <property type="match status" value="1"/>
</dbReference>
<name>A0A5C4S9K8_CHLTI</name>
<dbReference type="InterPro" id="IPR013740">
    <property type="entry name" value="Redoxin"/>
</dbReference>
<dbReference type="PROSITE" id="PS00194">
    <property type="entry name" value="THIOREDOXIN_1"/>
    <property type="match status" value="1"/>
</dbReference>
<dbReference type="PROSITE" id="PS51352">
    <property type="entry name" value="THIOREDOXIN_2"/>
    <property type="match status" value="1"/>
</dbReference>
<dbReference type="AlphaFoldDB" id="A0A5C4S9K8"/>
<evidence type="ECO:0000313" key="7">
    <source>
        <dbReference type="Proteomes" id="UP000308271"/>
    </source>
</evidence>
<dbReference type="GO" id="GO:0016491">
    <property type="term" value="F:oxidoreductase activity"/>
    <property type="evidence" value="ECO:0007669"/>
    <property type="project" value="InterPro"/>
</dbReference>
<feature type="chain" id="PRO_5022717804" evidence="4">
    <location>
        <begin position="31"/>
        <end position="178"/>
    </location>
</feature>
<reference evidence="6 7" key="1">
    <citation type="submission" date="2019-05" db="EMBL/GenBank/DDBJ databases">
        <title>Draft Whole-Genome sequence of the green sulfur bacterium Chlorobaculum thiosulfatiphilum DSM 249.</title>
        <authorList>
            <person name="Meyer T.E."/>
            <person name="Kyndt J.A."/>
        </authorList>
    </citation>
    <scope>NUCLEOTIDE SEQUENCE [LARGE SCALE GENOMIC DNA]</scope>
    <source>
        <strain evidence="6 7">DSM 249</strain>
    </source>
</reference>
<dbReference type="GO" id="GO:0030313">
    <property type="term" value="C:cell envelope"/>
    <property type="evidence" value="ECO:0007669"/>
    <property type="project" value="UniProtKB-SubCell"/>
</dbReference>
<gene>
    <name evidence="6" type="ORF">FGF66_02120</name>
</gene>
<dbReference type="RefSeq" id="WP_139456051.1">
    <property type="nucleotide sequence ID" value="NZ_VDCH01000002.1"/>
</dbReference>
<dbReference type="Gene3D" id="3.40.30.10">
    <property type="entry name" value="Glutaredoxin"/>
    <property type="match status" value="1"/>
</dbReference>
<dbReference type="PANTHER" id="PTHR42852:SF13">
    <property type="entry name" value="PROTEIN DIPZ"/>
    <property type="match status" value="1"/>
</dbReference>
<comment type="subcellular location">
    <subcellularLocation>
        <location evidence="1">Cell envelope</location>
    </subcellularLocation>
</comment>
<comment type="caution">
    <text evidence="6">The sequence shown here is derived from an EMBL/GenBank/DDBJ whole genome shotgun (WGS) entry which is preliminary data.</text>
</comment>
<dbReference type="PANTHER" id="PTHR42852">
    <property type="entry name" value="THIOL:DISULFIDE INTERCHANGE PROTEIN DSBE"/>
    <property type="match status" value="1"/>
</dbReference>
<feature type="signal peptide" evidence="4">
    <location>
        <begin position="1"/>
        <end position="30"/>
    </location>
</feature>
<sequence>MKRVPSRFAAIMAALMVFAASFTFSGQASAAPSPAPSFSGVTVDGKPFSSSSLKGKAYIVNFFATWCPPCRSEIPDMVQVQRAWAAKGFTFVGIAVNEKVPNVKNFMRQNGMTWPVLMATPELIRAFNGHIDGGITGIPTTFVIDASGKLTGVIVGPRSKAEFDQIVRTALSAKTAKK</sequence>
<dbReference type="InterPro" id="IPR017937">
    <property type="entry name" value="Thioredoxin_CS"/>
</dbReference>
<keyword evidence="2" id="KW-0201">Cytochrome c-type biogenesis</keyword>
<dbReference type="Proteomes" id="UP000308271">
    <property type="component" value="Unassembled WGS sequence"/>
</dbReference>
<organism evidence="6 7">
    <name type="scientific">Chlorobaculum thiosulfatiphilum</name>
    <name type="common">Chlorobium limicola f.sp. thiosulfatophilum</name>
    <dbReference type="NCBI Taxonomy" id="115852"/>
    <lineage>
        <taxon>Bacteria</taxon>
        <taxon>Pseudomonadati</taxon>
        <taxon>Chlorobiota</taxon>
        <taxon>Chlorobiia</taxon>
        <taxon>Chlorobiales</taxon>
        <taxon>Chlorobiaceae</taxon>
        <taxon>Chlorobaculum</taxon>
    </lineage>
</organism>
<evidence type="ECO:0000256" key="3">
    <source>
        <dbReference type="ARBA" id="ARBA00023284"/>
    </source>
</evidence>
<dbReference type="InterPro" id="IPR050553">
    <property type="entry name" value="Thioredoxin_ResA/DsbE_sf"/>
</dbReference>
<evidence type="ECO:0000256" key="4">
    <source>
        <dbReference type="SAM" id="SignalP"/>
    </source>
</evidence>
<keyword evidence="4" id="KW-0732">Signal</keyword>